<proteinExistence type="predicted"/>
<evidence type="ECO:0000256" key="1">
    <source>
        <dbReference type="SAM" id="MobiDB-lite"/>
    </source>
</evidence>
<evidence type="ECO:0000313" key="3">
    <source>
        <dbReference type="Proteomes" id="UP000663946"/>
    </source>
</evidence>
<reference evidence="2" key="1">
    <citation type="submission" date="2020-02" db="EMBL/GenBank/DDBJ databases">
        <title>Unexpected conservation and global transmission of agrobacterial virulence plasmids.</title>
        <authorList>
            <person name="Weisberg A.J."/>
            <person name="Davis E.W. II"/>
            <person name="Tabima J.R."/>
            <person name="Belcher M.S."/>
            <person name="Miller M."/>
            <person name="Kuo C.-H."/>
            <person name="Loper J.E."/>
            <person name="Grunwald N.J."/>
            <person name="Putnam M.L."/>
            <person name="Chang J.H."/>
        </authorList>
    </citation>
    <scope>NUCLEOTIDE SEQUENCE</scope>
    <source>
        <strain evidence="2">Q15/94</strain>
    </source>
</reference>
<evidence type="ECO:0000313" key="2">
    <source>
        <dbReference type="EMBL" id="QTG12901.1"/>
    </source>
</evidence>
<feature type="region of interest" description="Disordered" evidence="1">
    <location>
        <begin position="245"/>
        <end position="270"/>
    </location>
</feature>
<name>A0AAJ4T9F4_AGRTU</name>
<dbReference type="EMBL" id="CP049216">
    <property type="protein sequence ID" value="QTG12901.1"/>
    <property type="molecule type" value="Genomic_DNA"/>
</dbReference>
<organism evidence="2 3">
    <name type="scientific">Agrobacterium tumefaciens</name>
    <dbReference type="NCBI Taxonomy" id="358"/>
    <lineage>
        <taxon>Bacteria</taxon>
        <taxon>Pseudomonadati</taxon>
        <taxon>Pseudomonadota</taxon>
        <taxon>Alphaproteobacteria</taxon>
        <taxon>Hyphomicrobiales</taxon>
        <taxon>Rhizobiaceae</taxon>
        <taxon>Rhizobium/Agrobacterium group</taxon>
        <taxon>Agrobacterium</taxon>
        <taxon>Agrobacterium tumefaciens complex</taxon>
    </lineage>
</organism>
<sequence>MYEIYARRWQRLFNSEGGGGGGGGGNEGGNGGGWTPPQGLPSEFAGASADETLGKLMGGYTDLNTRFGGMREKLSKMPAAPENPDMYTFEPGDNLKPFFGDLSKDPAFTSARTAAHKHGLSQEQFAGFISDVYSPLVEQGVLSAPFDPAGELKTFSSATGLDVKGTQEALVANETFAKGLSAQLKDVPEALKNDVSGMLMALTDTAAGNVLLRALSGRLGENGIRISGDGGQQGALTADDLKKLDADPRIDPRNRDHKDPNQRFDENLRKQYDEAYARLYPGR</sequence>
<protein>
    <submittedName>
        <fullName evidence="2">Uncharacterized protein</fullName>
    </submittedName>
</protein>
<gene>
    <name evidence="2" type="ORF">G6M86_06445</name>
</gene>
<accession>A0AAJ4T9F4</accession>
<dbReference type="Proteomes" id="UP000663946">
    <property type="component" value="Chromosome 1"/>
</dbReference>
<feature type="region of interest" description="Disordered" evidence="1">
    <location>
        <begin position="16"/>
        <end position="43"/>
    </location>
</feature>
<feature type="compositionally biased region" description="Gly residues" evidence="1">
    <location>
        <begin position="16"/>
        <end position="34"/>
    </location>
</feature>
<dbReference type="RefSeq" id="WP_333721943.1">
    <property type="nucleotide sequence ID" value="NZ_CP049216.1"/>
</dbReference>
<dbReference type="AlphaFoldDB" id="A0AAJ4T9F4"/>